<evidence type="ECO:0000313" key="8">
    <source>
        <dbReference type="Proteomes" id="UP001454036"/>
    </source>
</evidence>
<evidence type="ECO:0000256" key="1">
    <source>
        <dbReference type="ARBA" id="ARBA00023015"/>
    </source>
</evidence>
<evidence type="ECO:0000313" key="7">
    <source>
        <dbReference type="EMBL" id="GAA0147906.1"/>
    </source>
</evidence>
<keyword evidence="2" id="KW-0238">DNA-binding</keyword>
<gene>
    <name evidence="7" type="ORF">LIER_07494</name>
</gene>
<sequence length="395" mass="44855">MGLKMEGNQESSCIKKLNISVREDPSVFPGFRFSPTDEELISYYLKKKIEGTDSSVDVISLIEIWKFEPWDLPAKALIQSENEWFFFSPLGRKYPKGSQSKRATETGYWKATGKERSVKSGNSLIGTKRTLVFHRGRAPKGQRTEWIMHEFCMTGKSEDTLVVCRLRKNCEFHINDNSRKRPVNKRKPVDNFAMSPAVEQIGWLDQVGDCGSKEGSCSLNSHYTEQTDSGHESDDKMHSKLTQHNIMLQKSEEDCFADIMKDDIIKLDDSSSSFGMDSELLPAVVHECKMKINLKRPAQATTSHVVPSQGTANRRVRLNKLNEEDPQPQHLVGEQSYPAQGNNASILQRFFKGSLWQTKHLVVYWCLALVIILLMSINLLKGVRQLKGFAYLSLS</sequence>
<evidence type="ECO:0000256" key="5">
    <source>
        <dbReference type="SAM" id="Phobius"/>
    </source>
</evidence>
<keyword evidence="3" id="KW-0804">Transcription</keyword>
<dbReference type="InterPro" id="IPR036093">
    <property type="entry name" value="NAC_dom_sf"/>
</dbReference>
<dbReference type="PANTHER" id="PTHR31744">
    <property type="entry name" value="PROTEIN CUP-SHAPED COTYLEDON 2-RELATED"/>
    <property type="match status" value="1"/>
</dbReference>
<protein>
    <recommendedName>
        <fullName evidence="6">NAC domain-containing protein</fullName>
    </recommendedName>
</protein>
<keyword evidence="5" id="KW-1133">Transmembrane helix</keyword>
<dbReference type="GO" id="GO:0006355">
    <property type="term" value="P:regulation of DNA-templated transcription"/>
    <property type="evidence" value="ECO:0007669"/>
    <property type="project" value="InterPro"/>
</dbReference>
<keyword evidence="4" id="KW-0539">Nucleus</keyword>
<name>A0AAV3PB58_LITER</name>
<proteinExistence type="predicted"/>
<dbReference type="SUPFAM" id="SSF101941">
    <property type="entry name" value="NAC domain"/>
    <property type="match status" value="1"/>
</dbReference>
<evidence type="ECO:0000256" key="3">
    <source>
        <dbReference type="ARBA" id="ARBA00023163"/>
    </source>
</evidence>
<keyword evidence="8" id="KW-1185">Reference proteome</keyword>
<dbReference type="Proteomes" id="UP001454036">
    <property type="component" value="Unassembled WGS sequence"/>
</dbReference>
<comment type="caution">
    <text evidence="7">The sequence shown here is derived from an EMBL/GenBank/DDBJ whole genome shotgun (WGS) entry which is preliminary data.</text>
</comment>
<keyword evidence="5" id="KW-0472">Membrane</keyword>
<organism evidence="7 8">
    <name type="scientific">Lithospermum erythrorhizon</name>
    <name type="common">Purple gromwell</name>
    <name type="synonym">Lithospermum officinale var. erythrorhizon</name>
    <dbReference type="NCBI Taxonomy" id="34254"/>
    <lineage>
        <taxon>Eukaryota</taxon>
        <taxon>Viridiplantae</taxon>
        <taxon>Streptophyta</taxon>
        <taxon>Embryophyta</taxon>
        <taxon>Tracheophyta</taxon>
        <taxon>Spermatophyta</taxon>
        <taxon>Magnoliopsida</taxon>
        <taxon>eudicotyledons</taxon>
        <taxon>Gunneridae</taxon>
        <taxon>Pentapetalae</taxon>
        <taxon>asterids</taxon>
        <taxon>lamiids</taxon>
        <taxon>Boraginales</taxon>
        <taxon>Boraginaceae</taxon>
        <taxon>Boraginoideae</taxon>
        <taxon>Lithospermeae</taxon>
        <taxon>Lithospermum</taxon>
    </lineage>
</organism>
<reference evidence="7 8" key="1">
    <citation type="submission" date="2024-01" db="EMBL/GenBank/DDBJ databases">
        <title>The complete chloroplast genome sequence of Lithospermum erythrorhizon: insights into the phylogenetic relationship among Boraginaceae species and the maternal lineages of purple gromwells.</title>
        <authorList>
            <person name="Okada T."/>
            <person name="Watanabe K."/>
        </authorList>
    </citation>
    <scope>NUCLEOTIDE SEQUENCE [LARGE SCALE GENOMIC DNA]</scope>
</reference>
<dbReference type="InterPro" id="IPR003441">
    <property type="entry name" value="NAC-dom"/>
</dbReference>
<accession>A0AAV3PB58</accession>
<dbReference type="Gene3D" id="2.170.150.80">
    <property type="entry name" value="NAC domain"/>
    <property type="match status" value="1"/>
</dbReference>
<dbReference type="PROSITE" id="PS51005">
    <property type="entry name" value="NAC"/>
    <property type="match status" value="1"/>
</dbReference>
<dbReference type="GO" id="GO:0003677">
    <property type="term" value="F:DNA binding"/>
    <property type="evidence" value="ECO:0007669"/>
    <property type="project" value="UniProtKB-KW"/>
</dbReference>
<feature type="domain" description="NAC" evidence="6">
    <location>
        <begin position="27"/>
        <end position="169"/>
    </location>
</feature>
<evidence type="ECO:0000256" key="4">
    <source>
        <dbReference type="ARBA" id="ARBA00023242"/>
    </source>
</evidence>
<dbReference type="Pfam" id="PF02365">
    <property type="entry name" value="NAM"/>
    <property type="match status" value="1"/>
</dbReference>
<evidence type="ECO:0000256" key="2">
    <source>
        <dbReference type="ARBA" id="ARBA00023125"/>
    </source>
</evidence>
<keyword evidence="1" id="KW-0805">Transcription regulation</keyword>
<evidence type="ECO:0000259" key="6">
    <source>
        <dbReference type="PROSITE" id="PS51005"/>
    </source>
</evidence>
<feature type="transmembrane region" description="Helical" evidence="5">
    <location>
        <begin position="362"/>
        <end position="380"/>
    </location>
</feature>
<dbReference type="EMBL" id="BAABME010001157">
    <property type="protein sequence ID" value="GAA0147906.1"/>
    <property type="molecule type" value="Genomic_DNA"/>
</dbReference>
<keyword evidence="5" id="KW-0812">Transmembrane</keyword>
<dbReference type="AlphaFoldDB" id="A0AAV3PB58"/>